<feature type="transmembrane region" description="Helical" evidence="1">
    <location>
        <begin position="41"/>
        <end position="60"/>
    </location>
</feature>
<feature type="transmembrane region" description="Helical" evidence="1">
    <location>
        <begin position="188"/>
        <end position="207"/>
    </location>
</feature>
<gene>
    <name evidence="2" type="ORF">A2846_00160</name>
</gene>
<proteinExistence type="predicted"/>
<feature type="transmembrane region" description="Helical" evidence="1">
    <location>
        <begin position="243"/>
        <end position="261"/>
    </location>
</feature>
<reference evidence="2 3" key="1">
    <citation type="journal article" date="2016" name="Nat. Commun.">
        <title>Thousands of microbial genomes shed light on interconnected biogeochemical processes in an aquifer system.</title>
        <authorList>
            <person name="Anantharaman K."/>
            <person name="Brown C.T."/>
            <person name="Hug L.A."/>
            <person name="Sharon I."/>
            <person name="Castelle C.J."/>
            <person name="Probst A.J."/>
            <person name="Thomas B.C."/>
            <person name="Singh A."/>
            <person name="Wilkins M.J."/>
            <person name="Karaoz U."/>
            <person name="Brodie E.L."/>
            <person name="Williams K.H."/>
            <person name="Hubbard S.S."/>
            <person name="Banfield J.F."/>
        </authorList>
    </citation>
    <scope>NUCLEOTIDE SEQUENCE [LARGE SCALE GENOMIC DNA]</scope>
</reference>
<protein>
    <submittedName>
        <fullName evidence="2">Uncharacterized protein</fullName>
    </submittedName>
</protein>
<keyword evidence="1" id="KW-0812">Transmembrane</keyword>
<feature type="transmembrane region" description="Helical" evidence="1">
    <location>
        <begin position="94"/>
        <end position="117"/>
    </location>
</feature>
<dbReference type="EMBL" id="MFEN01000032">
    <property type="protein sequence ID" value="OGE83952.1"/>
    <property type="molecule type" value="Genomic_DNA"/>
</dbReference>
<accession>A0A1F5P244</accession>
<organism evidence="2 3">
    <name type="scientific">Candidatus Doudnabacteria bacterium RIFCSPHIGHO2_01_FULL_49_9</name>
    <dbReference type="NCBI Taxonomy" id="1817827"/>
    <lineage>
        <taxon>Bacteria</taxon>
        <taxon>Candidatus Doudnaibacteriota</taxon>
    </lineage>
</organism>
<keyword evidence="1" id="KW-1133">Transmembrane helix</keyword>
<evidence type="ECO:0000256" key="1">
    <source>
        <dbReference type="SAM" id="Phobius"/>
    </source>
</evidence>
<feature type="transmembrane region" description="Helical" evidence="1">
    <location>
        <begin position="163"/>
        <end position="182"/>
    </location>
</feature>
<keyword evidence="1" id="KW-0472">Membrane</keyword>
<feature type="transmembrane region" description="Helical" evidence="1">
    <location>
        <begin position="123"/>
        <end position="143"/>
    </location>
</feature>
<name>A0A1F5P244_9BACT</name>
<dbReference type="AlphaFoldDB" id="A0A1F5P244"/>
<comment type="caution">
    <text evidence="2">The sequence shown here is derived from an EMBL/GenBank/DDBJ whole genome shotgun (WGS) entry which is preliminary data.</text>
</comment>
<dbReference type="Proteomes" id="UP000176339">
    <property type="component" value="Unassembled WGS sequence"/>
</dbReference>
<feature type="transmembrane region" description="Helical" evidence="1">
    <location>
        <begin position="273"/>
        <end position="294"/>
    </location>
</feature>
<evidence type="ECO:0000313" key="3">
    <source>
        <dbReference type="Proteomes" id="UP000176339"/>
    </source>
</evidence>
<sequence length="314" mass="36371">MKPVINPSKQKIIVVAVVFLVALFGLEAASSALGLFQIEKFFLICLYIYLFLVFWQSFIFDLHLKNSYTWQALEKSFWVAFKNRFRYMAERHHFLHYQNYLILPAVIYWSAVVLLYLNPFDSALKHVLIGGSAFLLATATWYLKTVFYDHHGAHHTTRQIIFVVKLLASFLTFAAVFGYSLYFGIGLLTFSITVFGLAFLLFHQAFFQHHYDSYKTVEIFSVCGIVIAWTAALVNVFWNVNYFSGATVITAVYIACWGIVQHKYIDQNLTREIVYEYLSVLFVVLVLLVSMTNFGEKLPPPDENRNEGYYHEAR</sequence>
<evidence type="ECO:0000313" key="2">
    <source>
        <dbReference type="EMBL" id="OGE83952.1"/>
    </source>
</evidence>
<feature type="transmembrane region" description="Helical" evidence="1">
    <location>
        <begin position="219"/>
        <end position="237"/>
    </location>
</feature>
<feature type="transmembrane region" description="Helical" evidence="1">
    <location>
        <begin position="12"/>
        <end position="35"/>
    </location>
</feature>